<evidence type="ECO:0000313" key="3">
    <source>
        <dbReference type="Proteomes" id="UP001176521"/>
    </source>
</evidence>
<keyword evidence="3" id="KW-1185">Reference proteome</keyword>
<feature type="region of interest" description="Disordered" evidence="1">
    <location>
        <begin position="473"/>
        <end position="505"/>
    </location>
</feature>
<feature type="region of interest" description="Disordered" evidence="1">
    <location>
        <begin position="1"/>
        <end position="33"/>
    </location>
</feature>
<evidence type="ECO:0000256" key="1">
    <source>
        <dbReference type="SAM" id="MobiDB-lite"/>
    </source>
</evidence>
<protein>
    <submittedName>
        <fullName evidence="2">Uncharacterized protein</fullName>
    </submittedName>
</protein>
<evidence type="ECO:0000313" key="2">
    <source>
        <dbReference type="EMBL" id="KAK0521521.1"/>
    </source>
</evidence>
<feature type="compositionally biased region" description="Pro residues" evidence="1">
    <location>
        <begin position="7"/>
        <end position="19"/>
    </location>
</feature>
<comment type="caution">
    <text evidence="2">The sequence shown here is derived from an EMBL/GenBank/DDBJ whole genome shotgun (WGS) entry which is preliminary data.</text>
</comment>
<feature type="compositionally biased region" description="Basic and acidic residues" evidence="1">
    <location>
        <begin position="195"/>
        <end position="209"/>
    </location>
</feature>
<feature type="compositionally biased region" description="Low complexity" evidence="1">
    <location>
        <begin position="543"/>
        <end position="554"/>
    </location>
</feature>
<organism evidence="2 3">
    <name type="scientific">Tilletia horrida</name>
    <dbReference type="NCBI Taxonomy" id="155126"/>
    <lineage>
        <taxon>Eukaryota</taxon>
        <taxon>Fungi</taxon>
        <taxon>Dikarya</taxon>
        <taxon>Basidiomycota</taxon>
        <taxon>Ustilaginomycotina</taxon>
        <taxon>Exobasidiomycetes</taxon>
        <taxon>Tilletiales</taxon>
        <taxon>Tilletiaceae</taxon>
        <taxon>Tilletia</taxon>
    </lineage>
</organism>
<feature type="region of interest" description="Disordered" evidence="1">
    <location>
        <begin position="539"/>
        <end position="660"/>
    </location>
</feature>
<proteinExistence type="predicted"/>
<feature type="compositionally biased region" description="Low complexity" evidence="1">
    <location>
        <begin position="488"/>
        <end position="505"/>
    </location>
</feature>
<dbReference type="EMBL" id="JAPDMQ010000664">
    <property type="protein sequence ID" value="KAK0521521.1"/>
    <property type="molecule type" value="Genomic_DNA"/>
</dbReference>
<feature type="compositionally biased region" description="Basic and acidic residues" evidence="1">
    <location>
        <begin position="622"/>
        <end position="639"/>
    </location>
</feature>
<gene>
    <name evidence="2" type="ORF">OC842_006751</name>
</gene>
<dbReference type="Proteomes" id="UP001176521">
    <property type="component" value="Unassembled WGS sequence"/>
</dbReference>
<dbReference type="AlphaFoldDB" id="A0AAN6G9M6"/>
<feature type="region of interest" description="Disordered" evidence="1">
    <location>
        <begin position="187"/>
        <end position="210"/>
    </location>
</feature>
<feature type="compositionally biased region" description="Acidic residues" evidence="1">
    <location>
        <begin position="580"/>
        <end position="589"/>
    </location>
</feature>
<name>A0AAN6G9M6_9BASI</name>
<reference evidence="2" key="1">
    <citation type="journal article" date="2023" name="PhytoFront">
        <title>Draft Genome Resources of Seven Strains of Tilletia horrida, Causal Agent of Kernel Smut of Rice.</title>
        <authorList>
            <person name="Khanal S."/>
            <person name="Antony Babu S."/>
            <person name="Zhou X.G."/>
        </authorList>
    </citation>
    <scope>NUCLEOTIDE SEQUENCE</scope>
    <source>
        <strain evidence="2">TX3</strain>
    </source>
</reference>
<accession>A0AAN6G9M6</accession>
<sequence>MAQNNPLTPPNLTGPPLPSHKPTAPQEPKLTDVSPLAYNRELRQLSIRLSLLEMQLQNLNAALGTSTPFSAIIAGTDSGNGSVLLPPKPLQAFFKLNPPEQDSGLAVATEMIDLMREHLGEQMKRLGEEMALVMQTHRAIAVLWDSMMSDVLDGWTPKTRVGILLGETSSQAKFEEAQKELRAYFNFDPETGSPRTDEPPRSEWTKIDDYLPGGARYPGSISRSANAAGIDRTFSLSVSPAGVGIFASAHFVKQALLAQLAYRRLTALIEFEIVQNHAQHAASISETVRAGQAPYRHMPLGGCTTIPASVWRAALARPSITIPLAACGNPLVVFQCVQDWIENGAQAALPRMLAALPAQEQERLRGVGRERGSGRMLWQARPVVEPARSDTSERAGMAADVKAAAVMASACPHPAPEPGRVAAAPAPAPVAAASTALQAATGAASAAAAPRAAAAAGAAGPVSAPAVPIAAATAVGPRPPPTPKPSRVRPAPSAAGALSAARQNAQQRLMRQQIYRSLAEAAALSRKVGRSPLAMFVHNASPGSSSQGVVVGTASGVGGRNSQSRRPSYDGSGRKTEDAAAADDDESDGLEALQLVPGPHSPLLTRRPSRIPRPALETLSKTGDEEGKKDTVDEADRRPSTPARASAPFSEITNRVAGVP</sequence>